<dbReference type="PROSITE" id="PS50113">
    <property type="entry name" value="PAC"/>
    <property type="match status" value="1"/>
</dbReference>
<dbReference type="Gene3D" id="3.30.565.10">
    <property type="entry name" value="Histidine kinase-like ATPase, C-terminal domain"/>
    <property type="match status" value="1"/>
</dbReference>
<dbReference type="InterPro" id="IPR003594">
    <property type="entry name" value="HATPase_dom"/>
</dbReference>
<dbReference type="SMART" id="SM00448">
    <property type="entry name" value="REC"/>
    <property type="match status" value="1"/>
</dbReference>
<evidence type="ECO:0000256" key="4">
    <source>
        <dbReference type="ARBA" id="ARBA00022679"/>
    </source>
</evidence>
<dbReference type="SMART" id="SM00387">
    <property type="entry name" value="HATPase_c"/>
    <property type="match status" value="1"/>
</dbReference>
<dbReference type="OrthoDB" id="9796100at2"/>
<name>A0A502FU46_9SPHN</name>
<dbReference type="InterPro" id="IPR013655">
    <property type="entry name" value="PAS_fold_3"/>
</dbReference>
<dbReference type="NCBIfam" id="TIGR00229">
    <property type="entry name" value="sensory_box"/>
    <property type="match status" value="1"/>
</dbReference>
<evidence type="ECO:0000313" key="11">
    <source>
        <dbReference type="EMBL" id="TPG52951.1"/>
    </source>
</evidence>
<evidence type="ECO:0000256" key="5">
    <source>
        <dbReference type="ARBA" id="ARBA00022777"/>
    </source>
</evidence>
<keyword evidence="12" id="KW-1185">Reference proteome</keyword>
<dbReference type="InterPro" id="IPR036097">
    <property type="entry name" value="HisK_dim/P_sf"/>
</dbReference>
<dbReference type="CDD" id="cd16919">
    <property type="entry name" value="HATPase_CckA-like"/>
    <property type="match status" value="1"/>
</dbReference>
<dbReference type="InterPro" id="IPR036890">
    <property type="entry name" value="HATPase_C_sf"/>
</dbReference>
<feature type="modified residue" description="4-aspartylphosphate" evidence="6">
    <location>
        <position position="884"/>
    </location>
</feature>
<dbReference type="Pfam" id="PF02518">
    <property type="entry name" value="HATPase_c"/>
    <property type="match status" value="1"/>
</dbReference>
<sequence>MNRTFAEGAVVLAPRGRDGAIAQAMLAEAGLVAETVPDLAGFVSTLRTGAGFAIVTEEALRNADLRELAGFLHDQQEWSDFPFILLTERGGGLERNPGAVRLLETLGNVTFLERPFHPTTLISLAKAASRARVRQYQARARLEEINDGQASLKLALSAGGLGTWALAMPSRTLRAAHDSKAHFGRGEDDRFDFDDLIAAIHPQDRSLLDAALAESVETGADLDLEARCLWPDASLHWVQINGRVERDLSGAVVQLVGVSHDITERRQDELRQRALLELGDALRHMTNADKMSFLAARILGETMGVSRAGYGTIDPVRETITVKRDWNMPGIESIAGTLHFRDYGSYIEDLKRGDTAAIGDVRLDPRTADGASALEAISARAFVNMPILDNGQFVALLYLNHAGVRPWSAEDIAFIRDVANRTQSAIERRNAETALANLADSLEREVEARTRERDRTWQNSQDLLGVIDLEGRFVAVNPAWAEILGWYPRDMVGRRHVEFIHPDDMAASDAAYQQAVAGRLHQFENRVRHRDGGYRWVSWVASSGDGLVYASGRHITAEKEARLELEAAQAQLRQAQKMEAVGQLTGGIAHDFNNLLTAISGSLELMQIRVRQGRTGDIERYVEAAQQAARRAAALTHRLLAFSRRQTLDPRPTDINRLIVSLDDLLRRSVGPTIELEVVGAGGLWTALIDPNQLENAVLNLCINARDAMPDGGRITIETANKWLDAKGAAERHLPPGQYISLCVTDTGSGMTPETIERAFDPFFTTKPLGEGTGLGLSMIYGFVRQSGGQVRIYSELGQGTTMCLYFPRVIGQDALDEVATPSDVALPLASGETVLVVDDEDAVRMLVTDLLSDIGCNYLEAADGPAGLAILDSPARIDLLITDVGLPKGMNGRQLADAARQKRPDLKILFITGYAENAVIGNGHLDPGMHILTKPFPMDVMSARIRELLGTGAERADGA</sequence>
<dbReference type="Pfam" id="PF00072">
    <property type="entry name" value="Response_reg"/>
    <property type="match status" value="1"/>
</dbReference>
<dbReference type="PROSITE" id="PS50112">
    <property type="entry name" value="PAS"/>
    <property type="match status" value="1"/>
</dbReference>
<dbReference type="CDD" id="cd00130">
    <property type="entry name" value="PAS"/>
    <property type="match status" value="2"/>
</dbReference>
<dbReference type="PROSITE" id="PS50110">
    <property type="entry name" value="RESPONSE_REGULATORY"/>
    <property type="match status" value="1"/>
</dbReference>
<dbReference type="SMART" id="SM00086">
    <property type="entry name" value="PAC"/>
    <property type="match status" value="2"/>
</dbReference>
<dbReference type="Proteomes" id="UP000319931">
    <property type="component" value="Unassembled WGS sequence"/>
</dbReference>
<dbReference type="PRINTS" id="PR00344">
    <property type="entry name" value="BCTRLSENSOR"/>
</dbReference>
<dbReference type="SUPFAM" id="SSF55781">
    <property type="entry name" value="GAF domain-like"/>
    <property type="match status" value="1"/>
</dbReference>
<feature type="domain" description="PAS" evidence="9">
    <location>
        <begin position="466"/>
        <end position="519"/>
    </location>
</feature>
<dbReference type="InterPro" id="IPR003661">
    <property type="entry name" value="HisK_dim/P_dom"/>
</dbReference>
<dbReference type="Pfam" id="PF00512">
    <property type="entry name" value="HisKA"/>
    <property type="match status" value="1"/>
</dbReference>
<dbReference type="InterPro" id="IPR029016">
    <property type="entry name" value="GAF-like_dom_sf"/>
</dbReference>
<keyword evidence="5" id="KW-0418">Kinase</keyword>
<dbReference type="Gene3D" id="3.40.50.2300">
    <property type="match status" value="1"/>
</dbReference>
<dbReference type="EMBL" id="RCZC01000003">
    <property type="protein sequence ID" value="TPG52951.1"/>
    <property type="molecule type" value="Genomic_DNA"/>
</dbReference>
<evidence type="ECO:0000313" key="12">
    <source>
        <dbReference type="Proteomes" id="UP000319931"/>
    </source>
</evidence>
<dbReference type="InterPro" id="IPR005467">
    <property type="entry name" value="His_kinase_dom"/>
</dbReference>
<dbReference type="Pfam" id="PF01590">
    <property type="entry name" value="GAF"/>
    <property type="match status" value="1"/>
</dbReference>
<dbReference type="InterPro" id="IPR013656">
    <property type="entry name" value="PAS_4"/>
</dbReference>
<dbReference type="InterPro" id="IPR004358">
    <property type="entry name" value="Sig_transdc_His_kin-like_C"/>
</dbReference>
<keyword evidence="4" id="KW-0808">Transferase</keyword>
<feature type="domain" description="PAC" evidence="10">
    <location>
        <begin position="222"/>
        <end position="274"/>
    </location>
</feature>
<dbReference type="SMART" id="SM00091">
    <property type="entry name" value="PAS"/>
    <property type="match status" value="2"/>
</dbReference>
<dbReference type="Gene3D" id="3.30.450.40">
    <property type="match status" value="1"/>
</dbReference>
<evidence type="ECO:0000256" key="2">
    <source>
        <dbReference type="ARBA" id="ARBA00012438"/>
    </source>
</evidence>
<keyword evidence="3 6" id="KW-0597">Phosphoprotein</keyword>
<dbReference type="EC" id="2.7.13.3" evidence="2"/>
<dbReference type="Pfam" id="PF08447">
    <property type="entry name" value="PAS_3"/>
    <property type="match status" value="1"/>
</dbReference>
<evidence type="ECO:0000256" key="6">
    <source>
        <dbReference type="PROSITE-ProRule" id="PRU00169"/>
    </source>
</evidence>
<organism evidence="11 12">
    <name type="scientific">Sphingomonas glacialis</name>
    <dbReference type="NCBI Taxonomy" id="658225"/>
    <lineage>
        <taxon>Bacteria</taxon>
        <taxon>Pseudomonadati</taxon>
        <taxon>Pseudomonadota</taxon>
        <taxon>Alphaproteobacteria</taxon>
        <taxon>Sphingomonadales</taxon>
        <taxon>Sphingomonadaceae</taxon>
        <taxon>Sphingomonas</taxon>
    </lineage>
</organism>
<dbReference type="InterPro" id="IPR035965">
    <property type="entry name" value="PAS-like_dom_sf"/>
</dbReference>
<dbReference type="PANTHER" id="PTHR43065:SF42">
    <property type="entry name" value="TWO-COMPONENT SENSOR PPRA"/>
    <property type="match status" value="1"/>
</dbReference>
<dbReference type="SMART" id="SM00388">
    <property type="entry name" value="HisKA"/>
    <property type="match status" value="1"/>
</dbReference>
<dbReference type="PROSITE" id="PS50109">
    <property type="entry name" value="HIS_KIN"/>
    <property type="match status" value="1"/>
</dbReference>
<dbReference type="SUPFAM" id="SSF52172">
    <property type="entry name" value="CheY-like"/>
    <property type="match status" value="1"/>
</dbReference>
<dbReference type="CDD" id="cd18161">
    <property type="entry name" value="REC_hyHK_blue-like"/>
    <property type="match status" value="1"/>
</dbReference>
<dbReference type="SUPFAM" id="SSF55785">
    <property type="entry name" value="PYP-like sensor domain (PAS domain)"/>
    <property type="match status" value="2"/>
</dbReference>
<evidence type="ECO:0000259" key="7">
    <source>
        <dbReference type="PROSITE" id="PS50109"/>
    </source>
</evidence>
<dbReference type="SUPFAM" id="SSF47384">
    <property type="entry name" value="Homodimeric domain of signal transducing histidine kinase"/>
    <property type="match status" value="1"/>
</dbReference>
<dbReference type="SMART" id="SM00065">
    <property type="entry name" value="GAF"/>
    <property type="match status" value="1"/>
</dbReference>
<evidence type="ECO:0000256" key="3">
    <source>
        <dbReference type="ARBA" id="ARBA00022553"/>
    </source>
</evidence>
<dbReference type="Gene3D" id="3.30.450.20">
    <property type="entry name" value="PAS domain"/>
    <property type="match status" value="2"/>
</dbReference>
<dbReference type="CDD" id="cd00082">
    <property type="entry name" value="HisKA"/>
    <property type="match status" value="1"/>
</dbReference>
<dbReference type="Gene3D" id="1.10.287.130">
    <property type="match status" value="1"/>
</dbReference>
<dbReference type="RefSeq" id="WP_140850877.1">
    <property type="nucleotide sequence ID" value="NZ_RCZC01000003.1"/>
</dbReference>
<proteinExistence type="predicted"/>
<protein>
    <recommendedName>
        <fullName evidence="2">histidine kinase</fullName>
        <ecNumber evidence="2">2.7.13.3</ecNumber>
    </recommendedName>
</protein>
<dbReference type="GO" id="GO:0000155">
    <property type="term" value="F:phosphorelay sensor kinase activity"/>
    <property type="evidence" value="ECO:0007669"/>
    <property type="project" value="InterPro"/>
</dbReference>
<dbReference type="PANTHER" id="PTHR43065">
    <property type="entry name" value="SENSOR HISTIDINE KINASE"/>
    <property type="match status" value="1"/>
</dbReference>
<dbReference type="InterPro" id="IPR001789">
    <property type="entry name" value="Sig_transdc_resp-reg_receiver"/>
</dbReference>
<feature type="domain" description="Histidine kinase" evidence="7">
    <location>
        <begin position="587"/>
        <end position="811"/>
    </location>
</feature>
<feature type="domain" description="Response regulatory" evidence="8">
    <location>
        <begin position="834"/>
        <end position="950"/>
    </location>
</feature>
<gene>
    <name evidence="11" type="ORF">EAH76_13985</name>
</gene>
<comment type="caution">
    <text evidence="11">The sequence shown here is derived from an EMBL/GenBank/DDBJ whole genome shotgun (WGS) entry which is preliminary data.</text>
</comment>
<evidence type="ECO:0000259" key="9">
    <source>
        <dbReference type="PROSITE" id="PS50112"/>
    </source>
</evidence>
<accession>A0A502FU46</accession>
<dbReference type="AlphaFoldDB" id="A0A502FU46"/>
<dbReference type="InterPro" id="IPR003018">
    <property type="entry name" value="GAF"/>
</dbReference>
<dbReference type="InterPro" id="IPR000014">
    <property type="entry name" value="PAS"/>
</dbReference>
<comment type="catalytic activity">
    <reaction evidence="1">
        <text>ATP + protein L-histidine = ADP + protein N-phospho-L-histidine.</text>
        <dbReference type="EC" id="2.7.13.3"/>
    </reaction>
</comment>
<dbReference type="Gene3D" id="2.10.70.100">
    <property type="match status" value="1"/>
</dbReference>
<dbReference type="Pfam" id="PF08448">
    <property type="entry name" value="PAS_4"/>
    <property type="match status" value="1"/>
</dbReference>
<evidence type="ECO:0000256" key="1">
    <source>
        <dbReference type="ARBA" id="ARBA00000085"/>
    </source>
</evidence>
<reference evidence="11 12" key="1">
    <citation type="journal article" date="2019" name="Environ. Microbiol.">
        <title>Species interactions and distinct microbial communities in high Arctic permafrost affected cryosols are associated with the CH4 and CO2 gas fluxes.</title>
        <authorList>
            <person name="Altshuler I."/>
            <person name="Hamel J."/>
            <person name="Turney S."/>
            <person name="Magnuson E."/>
            <person name="Levesque R."/>
            <person name="Greer C."/>
            <person name="Whyte L.G."/>
        </authorList>
    </citation>
    <scope>NUCLEOTIDE SEQUENCE [LARGE SCALE GENOMIC DNA]</scope>
    <source>
        <strain evidence="11 12">E6.1</strain>
    </source>
</reference>
<dbReference type="SUPFAM" id="SSF55874">
    <property type="entry name" value="ATPase domain of HSP90 chaperone/DNA topoisomerase II/histidine kinase"/>
    <property type="match status" value="1"/>
</dbReference>
<dbReference type="InterPro" id="IPR000700">
    <property type="entry name" value="PAS-assoc_C"/>
</dbReference>
<dbReference type="InterPro" id="IPR011006">
    <property type="entry name" value="CheY-like_superfamily"/>
</dbReference>
<evidence type="ECO:0000259" key="10">
    <source>
        <dbReference type="PROSITE" id="PS50113"/>
    </source>
</evidence>
<evidence type="ECO:0000259" key="8">
    <source>
        <dbReference type="PROSITE" id="PS50110"/>
    </source>
</evidence>
<dbReference type="InterPro" id="IPR001610">
    <property type="entry name" value="PAC"/>
</dbReference>